<feature type="transmembrane region" description="Helical" evidence="8">
    <location>
        <begin position="335"/>
        <end position="353"/>
    </location>
</feature>
<evidence type="ECO:0000256" key="5">
    <source>
        <dbReference type="ARBA" id="ARBA00022840"/>
    </source>
</evidence>
<feature type="transmembrane region" description="Helical" evidence="8">
    <location>
        <begin position="182"/>
        <end position="202"/>
    </location>
</feature>
<dbReference type="PROSITE" id="PS00211">
    <property type="entry name" value="ABC_TRANSPORTER_1"/>
    <property type="match status" value="1"/>
</dbReference>
<dbReference type="GO" id="GO:0005886">
    <property type="term" value="C:plasma membrane"/>
    <property type="evidence" value="ECO:0007669"/>
    <property type="project" value="UniProtKB-SubCell"/>
</dbReference>
<evidence type="ECO:0000256" key="4">
    <source>
        <dbReference type="ARBA" id="ARBA00022741"/>
    </source>
</evidence>
<keyword evidence="5 11" id="KW-0067">ATP-binding</keyword>
<dbReference type="GO" id="GO:0015421">
    <property type="term" value="F:ABC-type oligopeptide transporter activity"/>
    <property type="evidence" value="ECO:0007669"/>
    <property type="project" value="TreeGrafter"/>
</dbReference>
<feature type="transmembrane region" description="Helical" evidence="8">
    <location>
        <begin position="306"/>
        <end position="329"/>
    </location>
</feature>
<dbReference type="PROSITE" id="PS50929">
    <property type="entry name" value="ABC_TM1F"/>
    <property type="match status" value="1"/>
</dbReference>
<dbReference type="InterPro" id="IPR036640">
    <property type="entry name" value="ABC1_TM_sf"/>
</dbReference>
<dbReference type="InterPro" id="IPR003593">
    <property type="entry name" value="AAA+_ATPase"/>
</dbReference>
<dbReference type="Pfam" id="PF00664">
    <property type="entry name" value="ABC_membrane"/>
    <property type="match status" value="1"/>
</dbReference>
<keyword evidence="4" id="KW-0547">Nucleotide-binding</keyword>
<keyword evidence="6 8" id="KW-1133">Transmembrane helix</keyword>
<organism evidence="11 12">
    <name type="scientific">Eubacterium ruminantium</name>
    <dbReference type="NCBI Taxonomy" id="42322"/>
    <lineage>
        <taxon>Bacteria</taxon>
        <taxon>Bacillati</taxon>
        <taxon>Bacillota</taxon>
        <taxon>Clostridia</taxon>
        <taxon>Eubacteriales</taxon>
        <taxon>Eubacteriaceae</taxon>
        <taxon>Eubacterium</taxon>
    </lineage>
</organism>
<dbReference type="InterPro" id="IPR027417">
    <property type="entry name" value="P-loop_NTPase"/>
</dbReference>
<keyword evidence="3 8" id="KW-0812">Transmembrane</keyword>
<reference evidence="11 12" key="1">
    <citation type="submission" date="2017-02" db="EMBL/GenBank/DDBJ databases">
        <authorList>
            <person name="Peterson S.W."/>
        </authorList>
    </citation>
    <scope>NUCLEOTIDE SEQUENCE [LARGE SCALE GENOMIC DNA]</scope>
    <source>
        <strain evidence="11 12">ATCC 17233</strain>
    </source>
</reference>
<name>A0A1T4MX48_9FIRM</name>
<accession>A0A1T4MX48</accession>
<dbReference type="SUPFAM" id="SSF52540">
    <property type="entry name" value="P-loop containing nucleoside triphosphate hydrolases"/>
    <property type="match status" value="1"/>
</dbReference>
<dbReference type="PANTHER" id="PTHR43394:SF1">
    <property type="entry name" value="ATP-BINDING CASSETTE SUB-FAMILY B MEMBER 10, MITOCHONDRIAL"/>
    <property type="match status" value="1"/>
</dbReference>
<evidence type="ECO:0000259" key="9">
    <source>
        <dbReference type="PROSITE" id="PS50893"/>
    </source>
</evidence>
<keyword evidence="2" id="KW-0813">Transport</keyword>
<evidence type="ECO:0000256" key="8">
    <source>
        <dbReference type="SAM" id="Phobius"/>
    </source>
</evidence>
<sequence>MKLENKLSKNALKQIKDRGISEKDILSSSPIDLSSDGEYVKGYIFFTKEKLGVMIMHLPGDYIKLFKGVREADEFILDEPENYEITLYDLSKMEHIRLENYIGTNIMTSDYEGVPVKIAVFTNKYLEMMNLFVRRLRTYVKEGKIPVEEVKEEKKEENPKKKNKRSIFGRTLKYFLRYKAQICALILTYSITAVMGIAWPYLTGKVLFDKVIGKDDAYLSDFGLGGKYLLALGIVALAMLGCRLIVGLSRYMQIFVMAKVSSSAVRDIKSDVFDNMSKLSLNFFVNKETGGLMTRVLSDSEKVREFFVDGLPMIFVHSITIVVTFVVMYRLNWKMALIACILLPLLVVMTVKLRPGLWMLAGKRHRAEKAVTGKANDNLTGARVVKAFGQEKAEIERFIHPNHNLRDAEINIVRLRNRFTILYNLIQEISSIWIWIVGVFFVLKTHSIELGVLITFVGYVMQLNEPMNFFSWVFRMWSDSINSAERLFEIIDAIPDIQEKENPTRLESPKGEIVLNDVTFGYQVGRPVLKNINLKIREGEMLGIVGRSGAGKSTLVNLISRLYDVNEGSILIDGNDVKDLALSDLRRNVAMVSQDTYIFMGSVAKNIAYGNENASRAEIIRAAKLASAHEFISRLPDGYDTVISAAGKDLSGGEKQRISIARAILANPKILILDEATASVDTETEKAIQNSLKYLVKGRTTLSIAHRLSTLRDADRLIVIDGGRIVEEGTEEELMANTDGIFHNLLELQNKSLALNTNF</sequence>
<dbReference type="OrthoDB" id="9762778at2"/>
<protein>
    <submittedName>
        <fullName evidence="11">ATP-binding cassette, subfamily B</fullName>
    </submittedName>
</protein>
<feature type="domain" description="ABC transporter" evidence="9">
    <location>
        <begin position="513"/>
        <end position="747"/>
    </location>
</feature>
<feature type="domain" description="ABC transmembrane type-1" evidence="10">
    <location>
        <begin position="184"/>
        <end position="479"/>
    </location>
</feature>
<dbReference type="InterPro" id="IPR003439">
    <property type="entry name" value="ABC_transporter-like_ATP-bd"/>
</dbReference>
<gene>
    <name evidence="11" type="ORF">SAMN02745110_01363</name>
</gene>
<dbReference type="FunFam" id="3.40.50.300:FF:000287">
    <property type="entry name" value="Multidrug ABC transporter ATP-binding protein"/>
    <property type="match status" value="1"/>
</dbReference>
<dbReference type="RefSeq" id="WP_078787205.1">
    <property type="nucleotide sequence ID" value="NZ_FMTO01000007.1"/>
</dbReference>
<dbReference type="AlphaFoldDB" id="A0A1T4MX48"/>
<keyword evidence="7 8" id="KW-0472">Membrane</keyword>
<evidence type="ECO:0000256" key="7">
    <source>
        <dbReference type="ARBA" id="ARBA00023136"/>
    </source>
</evidence>
<dbReference type="SMART" id="SM00382">
    <property type="entry name" value="AAA"/>
    <property type="match status" value="1"/>
</dbReference>
<dbReference type="SUPFAM" id="SSF90123">
    <property type="entry name" value="ABC transporter transmembrane region"/>
    <property type="match status" value="1"/>
</dbReference>
<dbReference type="Gene3D" id="1.20.1560.10">
    <property type="entry name" value="ABC transporter type 1, transmembrane domain"/>
    <property type="match status" value="1"/>
</dbReference>
<dbReference type="PROSITE" id="PS50893">
    <property type="entry name" value="ABC_TRANSPORTER_2"/>
    <property type="match status" value="1"/>
</dbReference>
<dbReference type="Pfam" id="PF00005">
    <property type="entry name" value="ABC_tran"/>
    <property type="match status" value="1"/>
</dbReference>
<dbReference type="Gene3D" id="3.40.50.300">
    <property type="entry name" value="P-loop containing nucleotide triphosphate hydrolases"/>
    <property type="match status" value="1"/>
</dbReference>
<evidence type="ECO:0000256" key="1">
    <source>
        <dbReference type="ARBA" id="ARBA00004651"/>
    </source>
</evidence>
<dbReference type="Proteomes" id="UP000189857">
    <property type="component" value="Unassembled WGS sequence"/>
</dbReference>
<dbReference type="GO" id="GO:0005524">
    <property type="term" value="F:ATP binding"/>
    <property type="evidence" value="ECO:0007669"/>
    <property type="project" value="UniProtKB-KW"/>
</dbReference>
<evidence type="ECO:0000313" key="12">
    <source>
        <dbReference type="Proteomes" id="UP000189857"/>
    </source>
</evidence>
<dbReference type="PANTHER" id="PTHR43394">
    <property type="entry name" value="ATP-DEPENDENT PERMEASE MDL1, MITOCHONDRIAL"/>
    <property type="match status" value="1"/>
</dbReference>
<evidence type="ECO:0000313" key="11">
    <source>
        <dbReference type="EMBL" id="SJZ71543.1"/>
    </source>
</evidence>
<keyword evidence="12" id="KW-1185">Reference proteome</keyword>
<comment type="subcellular location">
    <subcellularLocation>
        <location evidence="1">Cell membrane</location>
        <topology evidence="1">Multi-pass membrane protein</topology>
    </subcellularLocation>
</comment>
<dbReference type="EMBL" id="FUXA01000008">
    <property type="protein sequence ID" value="SJZ71543.1"/>
    <property type="molecule type" value="Genomic_DNA"/>
</dbReference>
<evidence type="ECO:0000256" key="6">
    <source>
        <dbReference type="ARBA" id="ARBA00022989"/>
    </source>
</evidence>
<feature type="transmembrane region" description="Helical" evidence="8">
    <location>
        <begin position="228"/>
        <end position="249"/>
    </location>
</feature>
<proteinExistence type="predicted"/>
<dbReference type="InterPro" id="IPR011527">
    <property type="entry name" value="ABC1_TM_dom"/>
</dbReference>
<evidence type="ECO:0000256" key="3">
    <source>
        <dbReference type="ARBA" id="ARBA00022692"/>
    </source>
</evidence>
<evidence type="ECO:0000256" key="2">
    <source>
        <dbReference type="ARBA" id="ARBA00022448"/>
    </source>
</evidence>
<dbReference type="InterPro" id="IPR017871">
    <property type="entry name" value="ABC_transporter-like_CS"/>
</dbReference>
<dbReference type="InterPro" id="IPR039421">
    <property type="entry name" value="Type_1_exporter"/>
</dbReference>
<evidence type="ECO:0000259" key="10">
    <source>
        <dbReference type="PROSITE" id="PS50929"/>
    </source>
</evidence>
<dbReference type="GO" id="GO:0016887">
    <property type="term" value="F:ATP hydrolysis activity"/>
    <property type="evidence" value="ECO:0007669"/>
    <property type="project" value="InterPro"/>
</dbReference>
<feature type="transmembrane region" description="Helical" evidence="8">
    <location>
        <begin position="421"/>
        <end position="443"/>
    </location>
</feature>